<protein>
    <submittedName>
        <fullName evidence="1">Uncharacterized protein</fullName>
    </submittedName>
</protein>
<reference evidence="1" key="1">
    <citation type="submission" date="2016-06" db="EMBL/GenBank/DDBJ databases">
        <title>Draft Genome sequence of the fungus Inonotus baumii.</title>
        <authorList>
            <person name="Zhu H."/>
            <person name="Lin W."/>
        </authorList>
    </citation>
    <scope>NUCLEOTIDE SEQUENCE</scope>
    <source>
        <strain evidence="1">821</strain>
    </source>
</reference>
<dbReference type="PANTHER" id="PTHR15503:SF22">
    <property type="entry name" value="TRANSPOSON TY3-I GAG POLYPROTEIN"/>
    <property type="match status" value="1"/>
</dbReference>
<keyword evidence="2" id="KW-1185">Reference proteome</keyword>
<proteinExistence type="predicted"/>
<dbReference type="InterPro" id="IPR032567">
    <property type="entry name" value="RTL1-rel"/>
</dbReference>
<comment type="caution">
    <text evidence="1">The sequence shown here is derived from an EMBL/GenBank/DDBJ whole genome shotgun (WGS) entry which is preliminary data.</text>
</comment>
<dbReference type="SUPFAM" id="SSF56672">
    <property type="entry name" value="DNA/RNA polymerases"/>
    <property type="match status" value="1"/>
</dbReference>
<dbReference type="InterPro" id="IPR043502">
    <property type="entry name" value="DNA/RNA_pol_sf"/>
</dbReference>
<dbReference type="OrthoDB" id="3053089at2759"/>
<name>A0A9Q5HRH2_SANBA</name>
<dbReference type="EMBL" id="LNZH02000215">
    <property type="protein sequence ID" value="OCB84640.1"/>
    <property type="molecule type" value="Genomic_DNA"/>
</dbReference>
<evidence type="ECO:0000313" key="2">
    <source>
        <dbReference type="Proteomes" id="UP000757232"/>
    </source>
</evidence>
<dbReference type="Proteomes" id="UP000757232">
    <property type="component" value="Unassembled WGS sequence"/>
</dbReference>
<dbReference type="AlphaFoldDB" id="A0A9Q5HRH2"/>
<gene>
    <name evidence="1" type="ORF">A7U60_g8629</name>
</gene>
<evidence type="ECO:0000313" key="1">
    <source>
        <dbReference type="EMBL" id="OCB84640.1"/>
    </source>
</evidence>
<accession>A0A9Q5HRH2</accession>
<organism evidence="1 2">
    <name type="scientific">Sanghuangporus baumii</name>
    <name type="common">Phellinus baumii</name>
    <dbReference type="NCBI Taxonomy" id="108892"/>
    <lineage>
        <taxon>Eukaryota</taxon>
        <taxon>Fungi</taxon>
        <taxon>Dikarya</taxon>
        <taxon>Basidiomycota</taxon>
        <taxon>Agaricomycotina</taxon>
        <taxon>Agaricomycetes</taxon>
        <taxon>Hymenochaetales</taxon>
        <taxon>Hymenochaetaceae</taxon>
        <taxon>Sanghuangporus</taxon>
    </lineage>
</organism>
<dbReference type="PANTHER" id="PTHR15503">
    <property type="entry name" value="LDOC1 RELATED"/>
    <property type="match status" value="1"/>
</dbReference>
<dbReference type="Gene3D" id="3.10.10.10">
    <property type="entry name" value="HIV Type 1 Reverse Transcriptase, subunit A, domain 1"/>
    <property type="match status" value="1"/>
</dbReference>
<sequence>MLPDKSEDDDDDFEVYEDLFVRKADAQVGELREEEQIQTTIKDEVVAEEPYCKDVVARANITEAVWDVVGRCAAEILTDVLPDKSEDDDDDFEVYEDLFVRKADVQAGELREEEWIQTAIKNEVVAEEPYCKDVVAWANVTKAVWDVVGRCAAEVWHEGIEDAEQFVRRAGGKELDAFISIMHPKVAGDDEVDLSNPGLEDEHFIDAHALIDSGCTVFNTDGTSNKGGLIKEYIVVWMFFGKHEEEIRLAVTSLASSNIFLSHDWLQKHNPEIDWKIGSVKFMHCPDECDLMLSKEEIDNEYVRNVRMKEAAKWIPYLEEYADVFSEESFEHLPNYRMWDHAIDLKLDFKPSDCKVYPLSPKEQEVMKEFIKENLASGCIRQSKSPMASPFFFIKKEDGSL</sequence>